<proteinExistence type="predicted"/>
<organism evidence="2 3">
    <name type="scientific">Candidatus Acidifodinimicrobium mancum</name>
    <dbReference type="NCBI Taxonomy" id="2898728"/>
    <lineage>
        <taxon>Archaea</taxon>
        <taxon>Candidatus Parvarchaeota</taxon>
        <taxon>Candidatus Acidifodinimicrobiaceae</taxon>
        <taxon>Candidatus Acidifodinimicrobium</taxon>
    </lineage>
</organism>
<comment type="caution">
    <text evidence="2">The sequence shown here is derived from an EMBL/GenBank/DDBJ whole genome shotgun (WGS) entry which is preliminary data.</text>
</comment>
<feature type="transmembrane region" description="Helical" evidence="1">
    <location>
        <begin position="26"/>
        <end position="53"/>
    </location>
</feature>
<name>A0A8T3UVZ8_9ARCH</name>
<dbReference type="AlphaFoldDB" id="A0A8T3UVZ8"/>
<accession>A0A8T3UVZ8</accession>
<gene>
    <name evidence="2" type="ORF">IHE51_01530</name>
</gene>
<evidence type="ECO:0000313" key="3">
    <source>
        <dbReference type="Proteomes" id="UP000718571"/>
    </source>
</evidence>
<sequence length="193" mass="20754">MEKQRSEQKVSASTRGLDYLNSKTPFILSLSAGIVILAALGILLASNISFITFNSSSITSLESGLNATATQELQILVNATNYMKTAFLLFLPIIGIAGALLIYASVLMLKGNRKKKAMGGVLSIIFGVFTFLALFLLVPTFPVAIATLIGYFGTVGLQTSLSYILFMLGSLLGLFNGLALLYYMSNEKKKDES</sequence>
<evidence type="ECO:0000313" key="2">
    <source>
        <dbReference type="EMBL" id="MBE5728519.1"/>
    </source>
</evidence>
<feature type="transmembrane region" description="Helical" evidence="1">
    <location>
        <begin position="121"/>
        <end position="149"/>
    </location>
</feature>
<keyword evidence="1" id="KW-1133">Transmembrane helix</keyword>
<keyword evidence="1" id="KW-0812">Transmembrane</keyword>
<dbReference type="Proteomes" id="UP000718571">
    <property type="component" value="Unassembled WGS sequence"/>
</dbReference>
<keyword evidence="1" id="KW-0472">Membrane</keyword>
<protein>
    <submittedName>
        <fullName evidence="2">Uncharacterized protein</fullName>
    </submittedName>
</protein>
<evidence type="ECO:0000256" key="1">
    <source>
        <dbReference type="SAM" id="Phobius"/>
    </source>
</evidence>
<feature type="transmembrane region" description="Helical" evidence="1">
    <location>
        <begin position="86"/>
        <end position="109"/>
    </location>
</feature>
<reference evidence="2 3" key="1">
    <citation type="submission" date="2020-09" db="EMBL/GenBank/DDBJ databases">
        <title>Genomic characterization of a novel Parvarchaeota family in acid mine drainage sediments.</title>
        <authorList>
            <person name="Luo Z.-H."/>
        </authorList>
    </citation>
    <scope>NUCLEOTIDE SEQUENCE [LARGE SCALE GENOMIC DNA]</scope>
    <source>
        <strain evidence="2">MAS1_bins.189</strain>
    </source>
</reference>
<feature type="transmembrane region" description="Helical" evidence="1">
    <location>
        <begin position="161"/>
        <end position="183"/>
    </location>
</feature>
<dbReference type="EMBL" id="JADFAR010000019">
    <property type="protein sequence ID" value="MBE5728519.1"/>
    <property type="molecule type" value="Genomic_DNA"/>
</dbReference>